<evidence type="ECO:0000313" key="1">
    <source>
        <dbReference type="EMBL" id="QEL20476.1"/>
    </source>
</evidence>
<gene>
    <name evidence="1" type="ORF">PX52LOC_07577</name>
</gene>
<accession>A0A5C1AR73</accession>
<reference evidence="2" key="1">
    <citation type="submission" date="2019-08" db="EMBL/GenBank/DDBJ databases">
        <title>Limnoglobus roseus gen. nov., sp. nov., a novel freshwater planctomycete with a giant genome from the family Gemmataceae.</title>
        <authorList>
            <person name="Kulichevskaya I.S."/>
            <person name="Naumoff D.G."/>
            <person name="Miroshnikov K."/>
            <person name="Ivanova A."/>
            <person name="Philippov D.A."/>
            <person name="Hakobyan A."/>
            <person name="Rijpstra I.C."/>
            <person name="Sinninghe Damste J.S."/>
            <person name="Liesack W."/>
            <person name="Dedysh S.N."/>
        </authorList>
    </citation>
    <scope>NUCLEOTIDE SEQUENCE [LARGE SCALE GENOMIC DNA]</scope>
    <source>
        <strain evidence="2">PX52</strain>
    </source>
</reference>
<proteinExistence type="predicted"/>
<dbReference type="AlphaFoldDB" id="A0A5C1AR73"/>
<name>A0A5C1AR73_9BACT</name>
<evidence type="ECO:0000313" key="2">
    <source>
        <dbReference type="Proteomes" id="UP000324974"/>
    </source>
</evidence>
<dbReference type="Proteomes" id="UP000324974">
    <property type="component" value="Chromosome"/>
</dbReference>
<keyword evidence="2" id="KW-1185">Reference proteome</keyword>
<organism evidence="1 2">
    <name type="scientific">Limnoglobus roseus</name>
    <dbReference type="NCBI Taxonomy" id="2598579"/>
    <lineage>
        <taxon>Bacteria</taxon>
        <taxon>Pseudomonadati</taxon>
        <taxon>Planctomycetota</taxon>
        <taxon>Planctomycetia</taxon>
        <taxon>Gemmatales</taxon>
        <taxon>Gemmataceae</taxon>
        <taxon>Limnoglobus</taxon>
    </lineage>
</organism>
<sequence length="133" mass="13893">MVTTPRRATADDTLLLALACGATQEAAATKAGLGVTTVRRRLQDPDFVRRLRAVQADIVARTAGALTAAATESVRTLLDLQKPGSPPATRLGTARAVLELGLKVREVVELEARIASLEEQMDADFAPAAGGGM</sequence>
<protein>
    <submittedName>
        <fullName evidence="1">Uncharacterized protein</fullName>
    </submittedName>
</protein>
<dbReference type="EMBL" id="CP042425">
    <property type="protein sequence ID" value="QEL20476.1"/>
    <property type="molecule type" value="Genomic_DNA"/>
</dbReference>
<dbReference type="KEGG" id="lrs:PX52LOC_07577"/>